<dbReference type="Proteomes" id="UP001172457">
    <property type="component" value="Chromosome 2"/>
</dbReference>
<evidence type="ECO:0000313" key="3">
    <source>
        <dbReference type="EMBL" id="KAJ9563290.1"/>
    </source>
</evidence>
<dbReference type="PANTHER" id="PTHR33083">
    <property type="entry name" value="EXPRESSED PROTEIN"/>
    <property type="match status" value="1"/>
</dbReference>
<dbReference type="GO" id="GO:0010150">
    <property type="term" value="P:leaf senescence"/>
    <property type="evidence" value="ECO:0007669"/>
    <property type="project" value="UniProtKB-ARBA"/>
</dbReference>
<name>A0AA38TYJ0_9ASTR</name>
<dbReference type="PANTHER" id="PTHR33083:SF49">
    <property type="entry name" value="SENESCENCE REGULATOR"/>
    <property type="match status" value="1"/>
</dbReference>
<gene>
    <name evidence="3" type="ORF">OSB04_008450</name>
</gene>
<evidence type="ECO:0000313" key="4">
    <source>
        <dbReference type="Proteomes" id="UP001172457"/>
    </source>
</evidence>
<dbReference type="EMBL" id="JARYMX010000002">
    <property type="protein sequence ID" value="KAJ9563290.1"/>
    <property type="molecule type" value="Genomic_DNA"/>
</dbReference>
<dbReference type="Pfam" id="PF04520">
    <property type="entry name" value="Senescence_reg"/>
    <property type="match status" value="1"/>
</dbReference>
<accession>A0AA38TYJ0</accession>
<dbReference type="InterPro" id="IPR007608">
    <property type="entry name" value="Senescence_reg_S40"/>
</dbReference>
<sequence length="122" mass="14166">MDEEFDESELTFAEVEAHAGMQENHIEWQDHKLKTKSKKKKSEHSVPISIPKDISCVQYVEFDLSEDNHENEMIVPPHIILGRRVARQVAYSIWTGCGKTSKKRELILVRDLIFKITGFLEI</sequence>
<evidence type="ECO:0000256" key="2">
    <source>
        <dbReference type="SAM" id="MobiDB-lite"/>
    </source>
</evidence>
<feature type="region of interest" description="Disordered" evidence="2">
    <location>
        <begin position="21"/>
        <end position="46"/>
    </location>
</feature>
<comment type="caution">
    <text evidence="3">The sequence shown here is derived from an EMBL/GenBank/DDBJ whole genome shotgun (WGS) entry which is preliminary data.</text>
</comment>
<proteinExistence type="inferred from homology"/>
<reference evidence="3" key="1">
    <citation type="submission" date="2023-03" db="EMBL/GenBank/DDBJ databases">
        <title>Chromosome-scale reference genome and RAD-based genetic map of yellow starthistle (Centaurea solstitialis) reveal putative structural variation and QTLs associated with invader traits.</title>
        <authorList>
            <person name="Reatini B."/>
            <person name="Cang F.A."/>
            <person name="Jiang Q."/>
            <person name="Mckibben M.T.W."/>
            <person name="Barker M.S."/>
            <person name="Rieseberg L.H."/>
            <person name="Dlugosch K.M."/>
        </authorList>
    </citation>
    <scope>NUCLEOTIDE SEQUENCE</scope>
    <source>
        <strain evidence="3">CAN-66</strain>
        <tissue evidence="3">Leaf</tissue>
    </source>
</reference>
<keyword evidence="4" id="KW-1185">Reference proteome</keyword>
<dbReference type="AlphaFoldDB" id="A0AA38TYJ0"/>
<comment type="similarity">
    <text evidence="1">Belongs to the senescence regulator S40 family.</text>
</comment>
<organism evidence="3 4">
    <name type="scientific">Centaurea solstitialis</name>
    <name type="common">yellow star-thistle</name>
    <dbReference type="NCBI Taxonomy" id="347529"/>
    <lineage>
        <taxon>Eukaryota</taxon>
        <taxon>Viridiplantae</taxon>
        <taxon>Streptophyta</taxon>
        <taxon>Embryophyta</taxon>
        <taxon>Tracheophyta</taxon>
        <taxon>Spermatophyta</taxon>
        <taxon>Magnoliopsida</taxon>
        <taxon>eudicotyledons</taxon>
        <taxon>Gunneridae</taxon>
        <taxon>Pentapetalae</taxon>
        <taxon>asterids</taxon>
        <taxon>campanulids</taxon>
        <taxon>Asterales</taxon>
        <taxon>Asteraceae</taxon>
        <taxon>Carduoideae</taxon>
        <taxon>Cardueae</taxon>
        <taxon>Centaureinae</taxon>
        <taxon>Centaurea</taxon>
    </lineage>
</organism>
<feature type="compositionally biased region" description="Basic residues" evidence="2">
    <location>
        <begin position="33"/>
        <end position="42"/>
    </location>
</feature>
<protein>
    <submittedName>
        <fullName evidence="3">Uncharacterized protein</fullName>
    </submittedName>
</protein>
<evidence type="ECO:0000256" key="1">
    <source>
        <dbReference type="ARBA" id="ARBA00034773"/>
    </source>
</evidence>